<comment type="subcellular location">
    <subcellularLocation>
        <location evidence="1">Cell membrane</location>
        <topology evidence="1">Multi-pass membrane protein</topology>
    </subcellularLocation>
</comment>
<keyword evidence="2" id="KW-0813">Transport</keyword>
<evidence type="ECO:0000256" key="3">
    <source>
        <dbReference type="ARBA" id="ARBA00022475"/>
    </source>
</evidence>
<dbReference type="AlphaFoldDB" id="A0AAW4XMY7"/>
<protein>
    <submittedName>
        <fullName evidence="9">MFS transporter</fullName>
    </submittedName>
</protein>
<accession>A0AAW4XMY7</accession>
<keyword evidence="5 7" id="KW-1133">Transmembrane helix</keyword>
<dbReference type="InterPro" id="IPR005829">
    <property type="entry name" value="Sugar_transporter_CS"/>
</dbReference>
<name>A0AAW4XMY7_RHORH</name>
<evidence type="ECO:0000259" key="8">
    <source>
        <dbReference type="PROSITE" id="PS50850"/>
    </source>
</evidence>
<feature type="transmembrane region" description="Helical" evidence="7">
    <location>
        <begin position="37"/>
        <end position="58"/>
    </location>
</feature>
<proteinExistence type="predicted"/>
<evidence type="ECO:0000256" key="2">
    <source>
        <dbReference type="ARBA" id="ARBA00022448"/>
    </source>
</evidence>
<dbReference type="Pfam" id="PF07690">
    <property type="entry name" value="MFS_1"/>
    <property type="match status" value="1"/>
</dbReference>
<evidence type="ECO:0000256" key="5">
    <source>
        <dbReference type="ARBA" id="ARBA00022989"/>
    </source>
</evidence>
<dbReference type="GO" id="GO:0022857">
    <property type="term" value="F:transmembrane transporter activity"/>
    <property type="evidence" value="ECO:0007669"/>
    <property type="project" value="InterPro"/>
</dbReference>
<feature type="transmembrane region" description="Helical" evidence="7">
    <location>
        <begin position="287"/>
        <end position="305"/>
    </location>
</feature>
<feature type="transmembrane region" description="Helical" evidence="7">
    <location>
        <begin position="171"/>
        <end position="188"/>
    </location>
</feature>
<dbReference type="PROSITE" id="PS00216">
    <property type="entry name" value="SUGAR_TRANSPORT_1"/>
    <property type="match status" value="1"/>
</dbReference>
<feature type="transmembrane region" description="Helical" evidence="7">
    <location>
        <begin position="311"/>
        <end position="336"/>
    </location>
</feature>
<evidence type="ECO:0000256" key="6">
    <source>
        <dbReference type="ARBA" id="ARBA00023136"/>
    </source>
</evidence>
<comment type="caution">
    <text evidence="9">The sequence shown here is derived from an EMBL/GenBank/DDBJ whole genome shotgun (WGS) entry which is preliminary data.</text>
</comment>
<feature type="transmembrane region" description="Helical" evidence="7">
    <location>
        <begin position="136"/>
        <end position="159"/>
    </location>
</feature>
<dbReference type="PANTHER" id="PTHR43045">
    <property type="entry name" value="SHIKIMATE TRANSPORTER"/>
    <property type="match status" value="1"/>
</dbReference>
<evidence type="ECO:0000256" key="7">
    <source>
        <dbReference type="SAM" id="Phobius"/>
    </source>
</evidence>
<feature type="transmembrane region" description="Helical" evidence="7">
    <location>
        <begin position="381"/>
        <end position="401"/>
    </location>
</feature>
<dbReference type="EMBL" id="JAJNCO010000024">
    <property type="protein sequence ID" value="MCD2114586.1"/>
    <property type="molecule type" value="Genomic_DNA"/>
</dbReference>
<dbReference type="InterPro" id="IPR011701">
    <property type="entry name" value="MFS"/>
</dbReference>
<dbReference type="GO" id="GO:0005886">
    <property type="term" value="C:plasma membrane"/>
    <property type="evidence" value="ECO:0007669"/>
    <property type="project" value="UniProtKB-SubCell"/>
</dbReference>
<dbReference type="SUPFAM" id="SSF103473">
    <property type="entry name" value="MFS general substrate transporter"/>
    <property type="match status" value="1"/>
</dbReference>
<feature type="transmembrane region" description="Helical" evidence="7">
    <location>
        <begin position="12"/>
        <end position="31"/>
    </location>
</feature>
<dbReference type="InterPro" id="IPR036259">
    <property type="entry name" value="MFS_trans_sf"/>
</dbReference>
<keyword evidence="3" id="KW-1003">Cell membrane</keyword>
<reference evidence="9" key="1">
    <citation type="submission" date="2021-11" db="EMBL/GenBank/DDBJ databases">
        <title>Development of a sustainable strategy for remediation of hydrocarbon-contaminated territories based on the waste exchange concept.</title>
        <authorList>
            <person name="Elkin A."/>
        </authorList>
    </citation>
    <scope>NUCLEOTIDE SEQUENCE</scope>
    <source>
        <strain evidence="9">IEGM 757</strain>
    </source>
</reference>
<feature type="transmembrane region" description="Helical" evidence="7">
    <location>
        <begin position="356"/>
        <end position="375"/>
    </location>
</feature>
<feature type="domain" description="Major facilitator superfamily (MFS) profile" evidence="8">
    <location>
        <begin position="1"/>
        <end position="405"/>
    </location>
</feature>
<evidence type="ECO:0000256" key="4">
    <source>
        <dbReference type="ARBA" id="ARBA00022692"/>
    </source>
</evidence>
<feature type="transmembrane region" description="Helical" evidence="7">
    <location>
        <begin position="103"/>
        <end position="124"/>
    </location>
</feature>
<organism evidence="9 10">
    <name type="scientific">Rhodococcus rhodochrous</name>
    <dbReference type="NCBI Taxonomy" id="1829"/>
    <lineage>
        <taxon>Bacteria</taxon>
        <taxon>Bacillati</taxon>
        <taxon>Actinomycetota</taxon>
        <taxon>Actinomycetes</taxon>
        <taxon>Mycobacteriales</taxon>
        <taxon>Nocardiaceae</taxon>
        <taxon>Rhodococcus</taxon>
    </lineage>
</organism>
<dbReference type="Proteomes" id="UP001198630">
    <property type="component" value="Unassembled WGS sequence"/>
</dbReference>
<sequence length="416" mass="44216">MVIGSILEWYDMYIYAQAAALLFGSLFFPTLSPTVALLASFAALGVGYLARPLGAVIFGYVGDRFSRKTALIATLWLMGLSTVAIGVLPTYAQVGILAPTLLVLLRFLQGMGAGAEYAGAFVLVAETAPVRSRGFWSAMPGIGVYLGLATASIVGATLFSMPDDFVESWGWRIPFLLSSLLIMVGMYLRSRTGDSTVLKEITEDKHRRLPFISIFTESPSRLLLAAALTAPIAFNVYVTLTYGLSYAVSQDFTSRDALMGTVIAALVAVITVPLAGYCSDRFGRRPTYITISILSGFVGYVYFAALNSGSVPLFFLVQALAVSPLVFSLTGAQAAFLVELFGPASRYTGVAMSRELCTAIFTAFNAVVAVALVEMAGGSTWLLSTAMLAVSLAGAIAAYVLPETRGSDLTAEEIVR</sequence>
<feature type="transmembrane region" description="Helical" evidence="7">
    <location>
        <begin position="222"/>
        <end position="245"/>
    </location>
</feature>
<dbReference type="PROSITE" id="PS50850">
    <property type="entry name" value="MFS"/>
    <property type="match status" value="1"/>
</dbReference>
<feature type="transmembrane region" description="Helical" evidence="7">
    <location>
        <begin position="70"/>
        <end position="91"/>
    </location>
</feature>
<dbReference type="InterPro" id="IPR020846">
    <property type="entry name" value="MFS_dom"/>
</dbReference>
<evidence type="ECO:0000256" key="1">
    <source>
        <dbReference type="ARBA" id="ARBA00004651"/>
    </source>
</evidence>
<feature type="transmembrane region" description="Helical" evidence="7">
    <location>
        <begin position="257"/>
        <end position="275"/>
    </location>
</feature>
<gene>
    <name evidence="9" type="ORF">LQ384_26130</name>
</gene>
<dbReference type="Gene3D" id="1.20.1250.20">
    <property type="entry name" value="MFS general substrate transporter like domains"/>
    <property type="match status" value="2"/>
</dbReference>
<evidence type="ECO:0000313" key="10">
    <source>
        <dbReference type="Proteomes" id="UP001198630"/>
    </source>
</evidence>
<evidence type="ECO:0000313" key="9">
    <source>
        <dbReference type="EMBL" id="MCD2114586.1"/>
    </source>
</evidence>
<keyword evidence="6 7" id="KW-0472">Membrane</keyword>
<dbReference type="PANTHER" id="PTHR43045:SF1">
    <property type="entry name" value="SHIKIMATE TRANSPORTER"/>
    <property type="match status" value="1"/>
</dbReference>
<dbReference type="PROSITE" id="PS00217">
    <property type="entry name" value="SUGAR_TRANSPORT_2"/>
    <property type="match status" value="1"/>
</dbReference>
<keyword evidence="4 7" id="KW-0812">Transmembrane</keyword>